<dbReference type="RefSeq" id="WP_217973952.1">
    <property type="nucleotide sequence ID" value="NZ_JAHTBI010000011.1"/>
</dbReference>
<dbReference type="PROSITE" id="PS00134">
    <property type="entry name" value="TRYPSIN_HIS"/>
    <property type="match status" value="1"/>
</dbReference>
<evidence type="ECO:0000313" key="2">
    <source>
        <dbReference type="Proteomes" id="UP001106592"/>
    </source>
</evidence>
<reference evidence="1" key="1">
    <citation type="journal article" date="2022" name="Int. J. Syst. Evol. Microbiol.">
        <title>Pseudomonas aegrilactucae sp. nov. and Pseudomonas morbosilactucae sp. nov., pathogens causing bacterial rot of lettuce in Japan.</title>
        <authorList>
            <person name="Sawada H."/>
            <person name="Fujikawa T."/>
            <person name="Satou M."/>
        </authorList>
    </citation>
    <scope>NUCLEOTIDE SEQUENCE</scope>
    <source>
        <strain evidence="1">MAFF 301350</strain>
    </source>
</reference>
<proteinExistence type="predicted"/>
<comment type="caution">
    <text evidence="1">The sequence shown here is derived from an EMBL/GenBank/DDBJ whole genome shotgun (WGS) entry which is preliminary data.</text>
</comment>
<dbReference type="EMBL" id="JAHTBI010000011">
    <property type="protein sequence ID" value="MBV6286349.1"/>
    <property type="molecule type" value="Genomic_DNA"/>
</dbReference>
<dbReference type="AlphaFoldDB" id="A0A9Q2XHQ3"/>
<evidence type="ECO:0000313" key="1">
    <source>
        <dbReference type="EMBL" id="MBV6286349.1"/>
    </source>
</evidence>
<keyword evidence="1" id="KW-0645">Protease</keyword>
<dbReference type="GO" id="GO:0004252">
    <property type="term" value="F:serine-type endopeptidase activity"/>
    <property type="evidence" value="ECO:0007669"/>
    <property type="project" value="InterPro"/>
</dbReference>
<reference evidence="1" key="2">
    <citation type="journal article" date="2023" name="Plant Pathol.">
        <title>Dismantling and reorganizing Pseudomonas marginalis sensu#lato.</title>
        <authorList>
            <person name="Sawada H."/>
            <person name="Fujikawa T."/>
            <person name="Satou M."/>
        </authorList>
    </citation>
    <scope>NUCLEOTIDE SEQUENCE</scope>
    <source>
        <strain evidence="1">MAFF 301350</strain>
    </source>
</reference>
<organism evidence="1 2">
    <name type="scientific">Pseudomonas aegrilactucae</name>
    <dbReference type="NCBI Taxonomy" id="2854028"/>
    <lineage>
        <taxon>Bacteria</taxon>
        <taxon>Pseudomonadati</taxon>
        <taxon>Pseudomonadota</taxon>
        <taxon>Gammaproteobacteria</taxon>
        <taxon>Pseudomonadales</taxon>
        <taxon>Pseudomonadaceae</taxon>
        <taxon>Pseudomonas</taxon>
    </lineage>
</organism>
<dbReference type="Proteomes" id="UP001106592">
    <property type="component" value="Unassembled WGS sequence"/>
</dbReference>
<keyword evidence="2" id="KW-1185">Reference proteome</keyword>
<dbReference type="Pfam" id="PF13365">
    <property type="entry name" value="Trypsin_2"/>
    <property type="match status" value="1"/>
</dbReference>
<sequence>MSCLLLVSGLGTVSLAGADGRLPGEVALDAAASARLLASTDNYAGRFHGVGQLRAASSCTATLVAASDSPPANAPALILTAGHCVNYFDQNEVWVDRPGEAHWRFTPAFFHDTQAQHRAYPIKRILYATMKAVDLAVLELDTTYGELKRRRIEPLQLRTFDTDIRPIELLQVPVIGVAPQEQFLRHAECSTQPRQAIYESFAPWFWPRAVGNECDGVAGGSSGGPVVERLQNRIIGVLNTTLERTFNGCGLARPCEIDAQQQAHAREGSSYFTTVERLVPAFQADGSFDAAGLDTEPKVLFERPFQHVWTTRSQVPDADGTLHPSRWDLRLGGAFEQVRFKTGGAQATDCESPQGYGEAVPIAQQPLLNRAAPAAEGVYIACVIGKPVGAPWQQHASFALREIDDTPPTAKPALGRRDSEEAWRVMATSAPNELSSVMYKYGPLETVDCAAAQDYRPQLNNHYHTLDKGRAWRFCAYGLDLAENRGPVLQEDFTPAAQAR</sequence>
<keyword evidence="1" id="KW-0378">Hydrolase</keyword>
<protein>
    <submittedName>
        <fullName evidence="1">Serine protease</fullName>
    </submittedName>
</protein>
<name>A0A9Q2XHQ3_9PSED</name>
<gene>
    <name evidence="1" type="ORF">KUO17_04720</name>
</gene>
<dbReference type="GO" id="GO:0006508">
    <property type="term" value="P:proteolysis"/>
    <property type="evidence" value="ECO:0007669"/>
    <property type="project" value="UniProtKB-KW"/>
</dbReference>
<dbReference type="InterPro" id="IPR018114">
    <property type="entry name" value="TRYPSIN_HIS"/>
</dbReference>
<accession>A0A9Q2XHQ3</accession>